<dbReference type="InterPro" id="IPR016161">
    <property type="entry name" value="Ald_DH/histidinol_DH"/>
</dbReference>
<dbReference type="AlphaFoldDB" id="A0A918UKR1"/>
<dbReference type="InterPro" id="IPR016162">
    <property type="entry name" value="Ald_DH_N"/>
</dbReference>
<dbReference type="InterPro" id="IPR016163">
    <property type="entry name" value="Ald_DH_C"/>
</dbReference>
<dbReference type="Pfam" id="PF00171">
    <property type="entry name" value="Aldedh"/>
    <property type="match status" value="1"/>
</dbReference>
<organism evidence="6 7">
    <name type="scientific">Novosphingobium colocasiae</name>
    <dbReference type="NCBI Taxonomy" id="1256513"/>
    <lineage>
        <taxon>Bacteria</taxon>
        <taxon>Pseudomonadati</taxon>
        <taxon>Pseudomonadota</taxon>
        <taxon>Alphaproteobacteria</taxon>
        <taxon>Sphingomonadales</taxon>
        <taxon>Sphingomonadaceae</taxon>
        <taxon>Novosphingobium</taxon>
    </lineage>
</organism>
<dbReference type="Gene3D" id="3.40.605.10">
    <property type="entry name" value="Aldehyde Dehydrogenase, Chain A, domain 1"/>
    <property type="match status" value="1"/>
</dbReference>
<proteinExistence type="inferred from homology"/>
<evidence type="ECO:0000256" key="4">
    <source>
        <dbReference type="RuleBase" id="RU003345"/>
    </source>
</evidence>
<reference evidence="6" key="2">
    <citation type="submission" date="2020-09" db="EMBL/GenBank/DDBJ databases">
        <authorList>
            <person name="Sun Q."/>
            <person name="Kim S."/>
        </authorList>
    </citation>
    <scope>NUCLEOTIDE SEQUENCE</scope>
    <source>
        <strain evidence="6">KCTC 32255</strain>
    </source>
</reference>
<accession>A0A918UKR1</accession>
<evidence type="ECO:0000256" key="2">
    <source>
        <dbReference type="ARBA" id="ARBA00023002"/>
    </source>
</evidence>
<evidence type="ECO:0000256" key="3">
    <source>
        <dbReference type="PROSITE-ProRule" id="PRU10007"/>
    </source>
</evidence>
<keyword evidence="7" id="KW-1185">Reference proteome</keyword>
<dbReference type="InterPro" id="IPR015590">
    <property type="entry name" value="Aldehyde_DH_dom"/>
</dbReference>
<dbReference type="RefSeq" id="WP_189622575.1">
    <property type="nucleotide sequence ID" value="NZ_BMZA01000037.1"/>
</dbReference>
<evidence type="ECO:0000259" key="5">
    <source>
        <dbReference type="Pfam" id="PF00171"/>
    </source>
</evidence>
<dbReference type="PROSITE" id="PS00687">
    <property type="entry name" value="ALDEHYDE_DEHYDR_GLU"/>
    <property type="match status" value="1"/>
</dbReference>
<comment type="similarity">
    <text evidence="1 4">Belongs to the aldehyde dehydrogenase family.</text>
</comment>
<sequence>MFRYLHFIGKDVEPDTGRFIDKLSPATGQKIGEVAVGSAADVDRAVRHAWAAFPAWREQHPMARGRILMAIATKLREHAAKLAEMERVETGKPAWQNPHEIEGSAKYFEFYAGLVSINHGEIIDLGPNYHSYTTREPFGVVGVITPWNAPLQQAARAIAPALAVGNVVVVKPSEETPGTSAFLAQIAVEECGLPPGVLNVVQGNGVETGASLVSHPLVRKVAFTGSLRAGREIGKIAAERVIPLTLELGGKSPNIVFETADLDAAVAGSVRAFTLNAGQICVAGTRLLVQQSIYDDFVSRLVAAVKAVTVGPQDDAFVGAITTCAQFEKVKAYFEIGVAEGATIAAGGEALSPEESNGGWYIRPTVFTNVKQDMRIANEEIFGPVLVVIPFSDEAEAIKIANDTDYGLGAGIWTKDLACAHRVAAKLEAGQVFVNEYQAGGIETPMGGYKQSGYGREKGVESLHHYSQLKCTTIRL</sequence>
<name>A0A918UKR1_9SPHN</name>
<protein>
    <submittedName>
        <fullName evidence="6">Aldehyde dehydrogenase</fullName>
    </submittedName>
</protein>
<dbReference type="FunFam" id="3.40.309.10:FF:000012">
    <property type="entry name" value="Betaine aldehyde dehydrogenase"/>
    <property type="match status" value="1"/>
</dbReference>
<reference evidence="6" key="1">
    <citation type="journal article" date="2014" name="Int. J. Syst. Evol. Microbiol.">
        <title>Complete genome sequence of Corynebacterium casei LMG S-19264T (=DSM 44701T), isolated from a smear-ripened cheese.</title>
        <authorList>
            <consortium name="US DOE Joint Genome Institute (JGI-PGF)"/>
            <person name="Walter F."/>
            <person name="Albersmeier A."/>
            <person name="Kalinowski J."/>
            <person name="Ruckert C."/>
        </authorList>
    </citation>
    <scope>NUCLEOTIDE SEQUENCE</scope>
    <source>
        <strain evidence="6">KCTC 32255</strain>
    </source>
</reference>
<dbReference type="GO" id="GO:0016620">
    <property type="term" value="F:oxidoreductase activity, acting on the aldehyde or oxo group of donors, NAD or NADP as acceptor"/>
    <property type="evidence" value="ECO:0007669"/>
    <property type="project" value="InterPro"/>
</dbReference>
<evidence type="ECO:0000256" key="1">
    <source>
        <dbReference type="ARBA" id="ARBA00009986"/>
    </source>
</evidence>
<dbReference type="FunFam" id="3.40.605.10:FF:000007">
    <property type="entry name" value="NAD/NADP-dependent betaine aldehyde dehydrogenase"/>
    <property type="match status" value="1"/>
</dbReference>
<dbReference type="EMBL" id="BMZA01000037">
    <property type="protein sequence ID" value="GGZ17506.1"/>
    <property type="molecule type" value="Genomic_DNA"/>
</dbReference>
<dbReference type="Proteomes" id="UP000648075">
    <property type="component" value="Unassembled WGS sequence"/>
</dbReference>
<gene>
    <name evidence="6" type="ORF">GCM10011614_35020</name>
</gene>
<dbReference type="InterPro" id="IPR029510">
    <property type="entry name" value="Ald_DH_CS_GLU"/>
</dbReference>
<keyword evidence="2 4" id="KW-0560">Oxidoreductase</keyword>
<dbReference type="Gene3D" id="3.40.309.10">
    <property type="entry name" value="Aldehyde Dehydrogenase, Chain A, domain 2"/>
    <property type="match status" value="1"/>
</dbReference>
<comment type="caution">
    <text evidence="6">The sequence shown here is derived from an EMBL/GenBank/DDBJ whole genome shotgun (WGS) entry which is preliminary data.</text>
</comment>
<evidence type="ECO:0000313" key="7">
    <source>
        <dbReference type="Proteomes" id="UP000648075"/>
    </source>
</evidence>
<feature type="active site" evidence="3">
    <location>
        <position position="247"/>
    </location>
</feature>
<evidence type="ECO:0000313" key="6">
    <source>
        <dbReference type="EMBL" id="GGZ17506.1"/>
    </source>
</evidence>
<dbReference type="SUPFAM" id="SSF53720">
    <property type="entry name" value="ALDH-like"/>
    <property type="match status" value="1"/>
</dbReference>
<dbReference type="PANTHER" id="PTHR11699">
    <property type="entry name" value="ALDEHYDE DEHYDROGENASE-RELATED"/>
    <property type="match status" value="1"/>
</dbReference>
<feature type="domain" description="Aldehyde dehydrogenase" evidence="5">
    <location>
        <begin position="14"/>
        <end position="470"/>
    </location>
</feature>